<comment type="caution">
    <text evidence="2">The sequence shown here is derived from an EMBL/GenBank/DDBJ whole genome shotgun (WGS) entry which is preliminary data.</text>
</comment>
<keyword evidence="3" id="KW-1185">Reference proteome</keyword>
<evidence type="ECO:0000256" key="1">
    <source>
        <dbReference type="SAM" id="MobiDB-lite"/>
    </source>
</evidence>
<gene>
    <name evidence="2" type="ORF">Purlil1_13149</name>
</gene>
<sequence>MQPRSLVNMSTLPPASTLSTRNDKGSRTIITLAIVYNGDTRETEISLRDMFPKRLKRSVLDLLRLPLDASIAVERYSSSKAAYVMLNPENSFMCEKLRKAARVNSKLKRHSVVKLRVTRFDHVKPELWLRWPPILDRILQHLSGSESALLLSILHLLRDRRLVRKHVTPIRDLPEYADWIELMVSKGHTVFLLGEDVDNLRFRLEKPQTYWAEGRATLAFKEQGRPFTDQDPGPSPRIAGKSRYWLTSDGDLQYPKTVEEVRHFRRLEASGTVQLNGKLIPTPGMSHGIRNSDLRSAFRHTRSNWQKTTIKNSNSIDIVCADDCGHVYDDFSQQVTDPRITPMFQFCPTKRERQTEYLEKSHMRHDYGMGRADCHILGPGSLQLPRVAFQRSSSGFTLPYFCVKKNAYSFTKPLKSSLDIGKTRAERSDLDSVAVEVVFRGMHIDRNQGIETLIGLESTLVLCRVQGLLSSRLVLIPDGKPTMSLKGFAGARPHPLVTIGYDSTSIQSYYLDQNLGALRGNGSLKSLLYVSELHALTSGILPDPFTGSSGTVEALRILDSAAVWSLEIREAEARLLERIASLSPTRRFYPQHVRLMHVSTWNNVMSLITQADSFAIICQKLRGHDDLAARSCSRSLFLHGRAGDAVSGPPDIDYVREPEKSKNMKQRMSHAIRFGSAMRLRHGVLPRAHANTAIGFYETLSRSSESTPGVESLPRAEIRYRAGLLEPFSSYIWPLWCSLHNMLAKTPHGCQQTDMICWLTTLAFAGDADFACLQALLAFASLPAMRNVEIPSARAEANSPRRAKETNKKAMSRRRSAYDARITGEANEAEASIRSQWPCERPDMEAINSASFRNRDAATAVNRHTQTWFRNLCFFRYLSCVPDDALFDYKLGPLRALKASQSGSIEHLSKCLKGKAKSSNELQYLGRLDESISCLKTYNGQMNQGDVCGNPDVLNLDDLFEVSRRRCADALSRIRAALLLIRERGSPLMHVHNVCWQITAQTQAWPDLSKRSILALTGPAVLASHIR</sequence>
<dbReference type="EMBL" id="JAWRVI010000172">
    <property type="protein sequence ID" value="KAK4073077.1"/>
    <property type="molecule type" value="Genomic_DNA"/>
</dbReference>
<feature type="compositionally biased region" description="Polar residues" evidence="1">
    <location>
        <begin position="1"/>
        <end position="20"/>
    </location>
</feature>
<evidence type="ECO:0000313" key="3">
    <source>
        <dbReference type="Proteomes" id="UP001287286"/>
    </source>
</evidence>
<dbReference type="Proteomes" id="UP001287286">
    <property type="component" value="Unassembled WGS sequence"/>
</dbReference>
<evidence type="ECO:0000313" key="2">
    <source>
        <dbReference type="EMBL" id="KAK4073077.1"/>
    </source>
</evidence>
<accession>A0ABR0BEY1</accession>
<name>A0ABR0BEY1_PURLI</name>
<organism evidence="2 3">
    <name type="scientific">Purpureocillium lilacinum</name>
    <name type="common">Paecilomyces lilacinus</name>
    <dbReference type="NCBI Taxonomy" id="33203"/>
    <lineage>
        <taxon>Eukaryota</taxon>
        <taxon>Fungi</taxon>
        <taxon>Dikarya</taxon>
        <taxon>Ascomycota</taxon>
        <taxon>Pezizomycotina</taxon>
        <taxon>Sordariomycetes</taxon>
        <taxon>Hypocreomycetidae</taxon>
        <taxon>Hypocreales</taxon>
        <taxon>Ophiocordycipitaceae</taxon>
        <taxon>Purpureocillium</taxon>
    </lineage>
</organism>
<feature type="region of interest" description="Disordered" evidence="1">
    <location>
        <begin position="1"/>
        <end position="22"/>
    </location>
</feature>
<reference evidence="2 3" key="1">
    <citation type="journal article" date="2024" name="Microbiol. Resour. Announc.">
        <title>Genome annotations for the ascomycete fungi Trichoderma harzianum, Trichoderma aggressivum, and Purpureocillium lilacinum.</title>
        <authorList>
            <person name="Beijen E.P.W."/>
            <person name="Ohm R.A."/>
        </authorList>
    </citation>
    <scope>NUCLEOTIDE SEQUENCE [LARGE SCALE GENOMIC DNA]</scope>
    <source>
        <strain evidence="2 3">CBS 150709</strain>
    </source>
</reference>
<proteinExistence type="predicted"/>
<protein>
    <submittedName>
        <fullName evidence="2">Uncharacterized protein</fullName>
    </submittedName>
</protein>